<proteinExistence type="predicted"/>
<dbReference type="AlphaFoldDB" id="A0A9P8XU10"/>
<dbReference type="InterPro" id="IPR036236">
    <property type="entry name" value="Znf_C2H2_sf"/>
</dbReference>
<keyword evidence="2" id="KW-0863">Zinc-finger</keyword>
<feature type="domain" description="C2H2-type" evidence="5">
    <location>
        <begin position="648"/>
        <end position="678"/>
    </location>
</feature>
<keyword evidence="2" id="KW-0862">Zinc</keyword>
<protein>
    <recommendedName>
        <fullName evidence="5">C2H2-type domain-containing protein</fullName>
    </recommendedName>
</protein>
<keyword evidence="2" id="KW-0479">Metal-binding</keyword>
<dbReference type="Pfam" id="PF00096">
    <property type="entry name" value="zf-C2H2"/>
    <property type="match status" value="1"/>
</dbReference>
<feature type="repeat" description="ANK" evidence="1">
    <location>
        <begin position="84"/>
        <end position="110"/>
    </location>
</feature>
<dbReference type="PROSITE" id="PS00028">
    <property type="entry name" value="ZINC_FINGER_C2H2_1"/>
    <property type="match status" value="2"/>
</dbReference>
<dbReference type="InterPro" id="IPR002110">
    <property type="entry name" value="Ankyrin_rpt"/>
</dbReference>
<dbReference type="Gene3D" id="1.25.40.20">
    <property type="entry name" value="Ankyrin repeat-containing domain"/>
    <property type="match status" value="1"/>
</dbReference>
<keyword evidence="4" id="KW-1133">Transmembrane helix</keyword>
<evidence type="ECO:0000313" key="6">
    <source>
        <dbReference type="EMBL" id="KAH7018097.1"/>
    </source>
</evidence>
<dbReference type="InterPro" id="IPR036770">
    <property type="entry name" value="Ankyrin_rpt-contain_sf"/>
</dbReference>
<dbReference type="SMART" id="SM00355">
    <property type="entry name" value="ZnF_C2H2"/>
    <property type="match status" value="2"/>
</dbReference>
<keyword evidence="4" id="KW-0812">Transmembrane</keyword>
<evidence type="ECO:0000259" key="5">
    <source>
        <dbReference type="PROSITE" id="PS50157"/>
    </source>
</evidence>
<dbReference type="GO" id="GO:0008270">
    <property type="term" value="F:zinc ion binding"/>
    <property type="evidence" value="ECO:0007669"/>
    <property type="project" value="UniProtKB-KW"/>
</dbReference>
<dbReference type="PROSITE" id="PS50157">
    <property type="entry name" value="ZINC_FINGER_C2H2_2"/>
    <property type="match status" value="2"/>
</dbReference>
<dbReference type="PROSITE" id="PS50088">
    <property type="entry name" value="ANK_REPEAT"/>
    <property type="match status" value="1"/>
</dbReference>
<keyword evidence="1" id="KW-0040">ANK repeat</keyword>
<dbReference type="EMBL" id="JAGTJQ010000011">
    <property type="protein sequence ID" value="KAH7018097.1"/>
    <property type="molecule type" value="Genomic_DNA"/>
</dbReference>
<keyword evidence="7" id="KW-1185">Reference proteome</keyword>
<feature type="compositionally biased region" description="Polar residues" evidence="3">
    <location>
        <begin position="38"/>
        <end position="52"/>
    </location>
</feature>
<feature type="compositionally biased region" description="Low complexity" evidence="3">
    <location>
        <begin position="569"/>
        <end position="585"/>
    </location>
</feature>
<dbReference type="RefSeq" id="XP_046006364.1">
    <property type="nucleotide sequence ID" value="XM_046155451.1"/>
</dbReference>
<accession>A0A9P8XU10</accession>
<dbReference type="Proteomes" id="UP000756346">
    <property type="component" value="Unassembled WGS sequence"/>
</dbReference>
<feature type="region of interest" description="Disordered" evidence="3">
    <location>
        <begin position="21"/>
        <end position="52"/>
    </location>
</feature>
<dbReference type="OrthoDB" id="4772519at2759"/>
<keyword evidence="4" id="KW-0472">Membrane</keyword>
<evidence type="ECO:0000256" key="2">
    <source>
        <dbReference type="PROSITE-ProRule" id="PRU00042"/>
    </source>
</evidence>
<evidence type="ECO:0000313" key="7">
    <source>
        <dbReference type="Proteomes" id="UP000756346"/>
    </source>
</evidence>
<evidence type="ECO:0000256" key="3">
    <source>
        <dbReference type="SAM" id="MobiDB-lite"/>
    </source>
</evidence>
<organism evidence="6 7">
    <name type="scientific">Microdochium trichocladiopsis</name>
    <dbReference type="NCBI Taxonomy" id="1682393"/>
    <lineage>
        <taxon>Eukaryota</taxon>
        <taxon>Fungi</taxon>
        <taxon>Dikarya</taxon>
        <taxon>Ascomycota</taxon>
        <taxon>Pezizomycotina</taxon>
        <taxon>Sordariomycetes</taxon>
        <taxon>Xylariomycetidae</taxon>
        <taxon>Xylariales</taxon>
        <taxon>Microdochiaceae</taxon>
        <taxon>Microdochium</taxon>
    </lineage>
</organism>
<dbReference type="SUPFAM" id="SSF48403">
    <property type="entry name" value="Ankyrin repeat"/>
    <property type="match status" value="1"/>
</dbReference>
<evidence type="ECO:0000256" key="1">
    <source>
        <dbReference type="PROSITE-ProRule" id="PRU00023"/>
    </source>
</evidence>
<dbReference type="PROSITE" id="PS50297">
    <property type="entry name" value="ANK_REP_REGION"/>
    <property type="match status" value="1"/>
</dbReference>
<name>A0A9P8XU10_9PEZI</name>
<feature type="transmembrane region" description="Helical" evidence="4">
    <location>
        <begin position="418"/>
        <end position="437"/>
    </location>
</feature>
<comment type="caution">
    <text evidence="6">The sequence shown here is derived from an EMBL/GenBank/DDBJ whole genome shotgun (WGS) entry which is preliminary data.</text>
</comment>
<dbReference type="SUPFAM" id="SSF57667">
    <property type="entry name" value="beta-beta-alpha zinc fingers"/>
    <property type="match status" value="1"/>
</dbReference>
<dbReference type="GeneID" id="70184997"/>
<sequence>MGHARHSTPQTQPLITSYAFVPRHEPPTSPAPGGDLSPSAQLNTSNSAQLSPTEEQLVAAVQTRDLHAAREILRPGVDADFLCNGVPPLAMAARNKDKQMMRLLLDSGADEQYALIALCGGEMPADDVLPAFQQCIDHFRRRARRSKRAHIRACLRTCKLMFFGEHKRMHGLVTASRHAAIPSILRRVAARSRGPIGQISRLWECIPGSAESRHAWSANFIRDQQAAWEKCVGVFDDLMKGHLPRALDAVLLFLVFVWSMSAQVGGRDAEQFRHEFAQDLSRWRALFYHDPKQLRSFEQATRELFRIDVASMPATPTDELARALATFRAQAHQLLRIAREDLGGQLPRDDVAVFTAHANCTVKEESSPDNSGSGDALGPDVVMSGMEESPTHDTCIGPGAEHDPGPALLGTDPLDNTLVLILAGVAFAAILGFLLGIRGLLHGSLKPLGGPLASTLLIWHVNADPQSARSKWLYEVVTRTTELLRQYLQPPDPQCQCREGTQVDDGQRELSPARMPMAYPSPLMDNHNMTPSPGDDELSEVPEAMTWSGGSLGHHHHQSRVLPDTPGVSAMATTSTASTASSGSSPPGQPPHLVQWSPAVHHHRTSGPPRRGRQQQRTNLKCETCGKWYSTTSNLGKHVREVHARVRYTCSRQGCRRSYARNDTLTRHLQRHHGGGRLE</sequence>
<reference evidence="6" key="1">
    <citation type="journal article" date="2021" name="Nat. Commun.">
        <title>Genetic determinants of endophytism in the Arabidopsis root mycobiome.</title>
        <authorList>
            <person name="Mesny F."/>
            <person name="Miyauchi S."/>
            <person name="Thiergart T."/>
            <person name="Pickel B."/>
            <person name="Atanasova L."/>
            <person name="Karlsson M."/>
            <person name="Huettel B."/>
            <person name="Barry K.W."/>
            <person name="Haridas S."/>
            <person name="Chen C."/>
            <person name="Bauer D."/>
            <person name="Andreopoulos W."/>
            <person name="Pangilinan J."/>
            <person name="LaButti K."/>
            <person name="Riley R."/>
            <person name="Lipzen A."/>
            <person name="Clum A."/>
            <person name="Drula E."/>
            <person name="Henrissat B."/>
            <person name="Kohler A."/>
            <person name="Grigoriev I.V."/>
            <person name="Martin F.M."/>
            <person name="Hacquard S."/>
        </authorList>
    </citation>
    <scope>NUCLEOTIDE SEQUENCE</scope>
    <source>
        <strain evidence="6">MPI-CAGE-CH-0230</strain>
    </source>
</reference>
<dbReference type="Gene3D" id="3.30.160.60">
    <property type="entry name" value="Classic Zinc Finger"/>
    <property type="match status" value="1"/>
</dbReference>
<feature type="region of interest" description="Disordered" evidence="3">
    <location>
        <begin position="546"/>
        <end position="619"/>
    </location>
</feature>
<evidence type="ECO:0000256" key="4">
    <source>
        <dbReference type="SAM" id="Phobius"/>
    </source>
</evidence>
<feature type="compositionally biased region" description="Basic residues" evidence="3">
    <location>
        <begin position="600"/>
        <end position="614"/>
    </location>
</feature>
<dbReference type="InterPro" id="IPR013087">
    <property type="entry name" value="Znf_C2H2_type"/>
</dbReference>
<gene>
    <name evidence="6" type="ORF">B0I36DRAFT_335308</name>
</gene>
<feature type="domain" description="C2H2-type" evidence="5">
    <location>
        <begin position="620"/>
        <end position="648"/>
    </location>
</feature>